<accession>A0A1X2HJ96</accession>
<evidence type="ECO:0000313" key="5">
    <source>
        <dbReference type="EMBL" id="ORY99170.1"/>
    </source>
</evidence>
<dbReference type="EMBL" id="MCGN01000003">
    <property type="protein sequence ID" value="ORY99170.1"/>
    <property type="molecule type" value="Genomic_DNA"/>
</dbReference>
<feature type="region of interest" description="Disordered" evidence="3">
    <location>
        <begin position="798"/>
        <end position="820"/>
    </location>
</feature>
<dbReference type="GO" id="GO:0004672">
    <property type="term" value="F:protein kinase activity"/>
    <property type="evidence" value="ECO:0007669"/>
    <property type="project" value="InterPro"/>
</dbReference>
<feature type="compositionally biased region" description="Polar residues" evidence="3">
    <location>
        <begin position="336"/>
        <end position="345"/>
    </location>
</feature>
<dbReference type="OrthoDB" id="248923at2759"/>
<dbReference type="PROSITE" id="PS00107">
    <property type="entry name" value="PROTEIN_KINASE_ATP"/>
    <property type="match status" value="1"/>
</dbReference>
<dbReference type="InterPro" id="IPR011009">
    <property type="entry name" value="Kinase-like_dom_sf"/>
</dbReference>
<proteinExistence type="inferred from homology"/>
<dbReference type="GO" id="GO:0043539">
    <property type="term" value="F:protein serine/threonine kinase activator activity"/>
    <property type="evidence" value="ECO:0007669"/>
    <property type="project" value="InterPro"/>
</dbReference>
<feature type="region of interest" description="Disordered" evidence="3">
    <location>
        <begin position="554"/>
        <end position="690"/>
    </location>
</feature>
<feature type="compositionally biased region" description="Low complexity" evidence="3">
    <location>
        <begin position="626"/>
        <end position="636"/>
    </location>
</feature>
<dbReference type="AlphaFoldDB" id="A0A1X2HJ96"/>
<dbReference type="InterPro" id="IPR000719">
    <property type="entry name" value="Prot_kinase_dom"/>
</dbReference>
<evidence type="ECO:0000313" key="6">
    <source>
        <dbReference type="Proteomes" id="UP000242180"/>
    </source>
</evidence>
<feature type="compositionally biased region" description="Basic and acidic residues" evidence="3">
    <location>
        <begin position="555"/>
        <end position="579"/>
    </location>
</feature>
<feature type="compositionally biased region" description="Low complexity" evidence="3">
    <location>
        <begin position="364"/>
        <end position="379"/>
    </location>
</feature>
<organism evidence="5 6">
    <name type="scientific">Syncephalastrum racemosum</name>
    <name type="common">Filamentous fungus</name>
    <dbReference type="NCBI Taxonomy" id="13706"/>
    <lineage>
        <taxon>Eukaryota</taxon>
        <taxon>Fungi</taxon>
        <taxon>Fungi incertae sedis</taxon>
        <taxon>Mucoromycota</taxon>
        <taxon>Mucoromycotina</taxon>
        <taxon>Mucoromycetes</taxon>
        <taxon>Mucorales</taxon>
        <taxon>Syncephalastraceae</taxon>
        <taxon>Syncephalastrum</taxon>
    </lineage>
</organism>
<feature type="region of interest" description="Disordered" evidence="3">
    <location>
        <begin position="510"/>
        <end position="542"/>
    </location>
</feature>
<feature type="compositionally biased region" description="Basic and acidic residues" evidence="3">
    <location>
        <begin position="446"/>
        <end position="456"/>
    </location>
</feature>
<evidence type="ECO:0000256" key="1">
    <source>
        <dbReference type="ARBA" id="ARBA00008874"/>
    </source>
</evidence>
<dbReference type="OMA" id="VPTHISF"/>
<feature type="compositionally biased region" description="Low complexity" evidence="3">
    <location>
        <begin position="516"/>
        <end position="528"/>
    </location>
</feature>
<dbReference type="Gene3D" id="3.30.200.20">
    <property type="entry name" value="Phosphorylase Kinase, domain 1"/>
    <property type="match status" value="1"/>
</dbReference>
<keyword evidence="2" id="KW-0067">ATP-binding</keyword>
<dbReference type="Proteomes" id="UP000242180">
    <property type="component" value="Unassembled WGS sequence"/>
</dbReference>
<dbReference type="PANTHER" id="PTHR48014:SF21">
    <property type="entry name" value="SERINE_THREONINE-PROTEIN KINASE FRAY2"/>
    <property type="match status" value="1"/>
</dbReference>
<keyword evidence="5" id="KW-0418">Kinase</keyword>
<keyword evidence="6" id="KW-1185">Reference proteome</keyword>
<feature type="domain" description="Protein kinase" evidence="4">
    <location>
        <begin position="47"/>
        <end position="306"/>
    </location>
</feature>
<evidence type="ECO:0000259" key="4">
    <source>
        <dbReference type="PROSITE" id="PS50011"/>
    </source>
</evidence>
<feature type="region of interest" description="Disordered" evidence="3">
    <location>
        <begin position="731"/>
        <end position="761"/>
    </location>
</feature>
<keyword evidence="2" id="KW-0547">Nucleotide-binding</keyword>
<feature type="compositionally biased region" description="Low complexity" evidence="3">
    <location>
        <begin position="402"/>
        <end position="440"/>
    </location>
</feature>
<dbReference type="FunFam" id="1.10.510.10:FF:000947">
    <property type="entry name" value="serine/threonine-protein kinase OSR1"/>
    <property type="match status" value="1"/>
</dbReference>
<dbReference type="InterPro" id="IPR017441">
    <property type="entry name" value="Protein_kinase_ATP_BS"/>
</dbReference>
<gene>
    <name evidence="5" type="ORF">BCR43DRAFT_435884</name>
</gene>
<comment type="caution">
    <text evidence="5">The sequence shown here is derived from an EMBL/GenBank/DDBJ whole genome shotgun (WGS) entry which is preliminary data.</text>
</comment>
<dbReference type="PROSITE" id="PS50011">
    <property type="entry name" value="PROTEIN_KINASE_DOM"/>
    <property type="match status" value="1"/>
</dbReference>
<dbReference type="SMART" id="SM00220">
    <property type="entry name" value="S_TKc"/>
    <property type="match status" value="1"/>
</dbReference>
<dbReference type="SUPFAM" id="SSF56112">
    <property type="entry name" value="Protein kinase-like (PK-like)"/>
    <property type="match status" value="1"/>
</dbReference>
<feature type="compositionally biased region" description="Polar residues" evidence="3">
    <location>
        <begin position="353"/>
        <end position="363"/>
    </location>
</feature>
<sequence>MSVSDHLPRLPSFHQDSPHSLHSAASLSSASLSNLTEANWAPKEEDFDIQKPIGYGSSAVVYAALHKASNKRVAIKMIDLDMFERNQIDELRRETALMALSKHPNVLRVYGSFVSGSKLYIVTPYLSGGSCLDIMKTAFKDGFDEVTIATVLKQALEGLIYLHKNGHIHRDVKAGNLLMDDQGTVLLADFGVSSSLTENNELRKTFVGTPCWMAPEVMEQAGYDYKADIWSFGITAIELATGHAPFAKYPPMKVLMLTLSNAPPTLDREHAKHKYSKTFKEMIDMCLQKDPRKRPSAEKLLHHPFFKEAKKKDYLCKSVLARVPSLDNRPHKRFPQKQTSVQISEQWDFDDTQPASDTSESKTAQQQQQQQISSSQQAAMPKKHISFGEVVIRNPPQPQPSPLSESPPSSVHSSAPASTAATTPTTTTTASSEPTTALAPVKKSRFVVEDNRDGEQHNSVTSQRSISPQSDHPPSASPFMSPVTNADVNEMSATGLGISEVKKGRFSVNQAPHRQNSTTALANAAHATNGEEPDPSSSSVMSACEYRPLPVARVSSHDSLPERKSRFEVQKPTDQHVKFEGVPLSRDGSLPRSESHSRLSSRFSVDKESHNPPPQPTSSSAALVTSNASSSGAPGDPANPPPPAPAPSMSPDCRKKGRFELSGGSSSQSDKHEGSPTTSPCGSLSRGHRLQDSSIPYMIQSHMETMMKQIDAQKCLLHDMMLGMSVATGTTASERVARSRASSTDSRRSNPAVQEEGKAHTANQDISACIEHLQHLLLQSARERERLTRENESLRREVEILKSNGQSSNNASSSSNVNNK</sequence>
<feature type="compositionally biased region" description="Low complexity" evidence="3">
    <location>
        <begin position="731"/>
        <end position="744"/>
    </location>
</feature>
<dbReference type="STRING" id="13706.A0A1X2HJ96"/>
<feature type="compositionally biased region" description="Low complexity" evidence="3">
    <location>
        <begin position="803"/>
        <end position="820"/>
    </location>
</feature>
<evidence type="ECO:0000256" key="3">
    <source>
        <dbReference type="SAM" id="MobiDB-lite"/>
    </source>
</evidence>
<dbReference type="GO" id="GO:1902554">
    <property type="term" value="C:serine/threonine protein kinase complex"/>
    <property type="evidence" value="ECO:0007669"/>
    <property type="project" value="TreeGrafter"/>
</dbReference>
<feature type="region of interest" description="Disordered" evidence="3">
    <location>
        <begin position="327"/>
        <end position="484"/>
    </location>
</feature>
<evidence type="ECO:0000256" key="2">
    <source>
        <dbReference type="PROSITE-ProRule" id="PRU10141"/>
    </source>
</evidence>
<protein>
    <submittedName>
        <fullName evidence="5">Kinase-like domain-containing protein</fullName>
    </submittedName>
</protein>
<comment type="similarity">
    <text evidence="1">Belongs to the protein kinase superfamily. STE Ser/Thr protein kinase family. STE20 subfamily.</text>
</comment>
<dbReference type="Gene3D" id="1.10.510.10">
    <property type="entry name" value="Transferase(Phosphotransferase) domain 1"/>
    <property type="match status" value="1"/>
</dbReference>
<name>A0A1X2HJ96_SYNRA</name>
<keyword evidence="5" id="KW-0808">Transferase</keyword>
<feature type="binding site" evidence="2">
    <location>
        <position position="76"/>
    </location>
    <ligand>
        <name>ATP</name>
        <dbReference type="ChEBI" id="CHEBI:30616"/>
    </ligand>
</feature>
<dbReference type="GO" id="GO:0005524">
    <property type="term" value="F:ATP binding"/>
    <property type="evidence" value="ECO:0007669"/>
    <property type="project" value="UniProtKB-UniRule"/>
</dbReference>
<dbReference type="GO" id="GO:0006611">
    <property type="term" value="P:protein export from nucleus"/>
    <property type="evidence" value="ECO:0007669"/>
    <property type="project" value="TreeGrafter"/>
</dbReference>
<dbReference type="PANTHER" id="PTHR48014">
    <property type="entry name" value="SERINE/THREONINE-PROTEIN KINASE FRAY2"/>
    <property type="match status" value="1"/>
</dbReference>
<dbReference type="Pfam" id="PF00069">
    <property type="entry name" value="Pkinase"/>
    <property type="match status" value="1"/>
</dbReference>
<dbReference type="InterPro" id="IPR047173">
    <property type="entry name" value="STRAD_A/B-like"/>
</dbReference>
<dbReference type="InParanoid" id="A0A1X2HJ96"/>
<feature type="compositionally biased region" description="Pro residues" evidence="3">
    <location>
        <begin position="637"/>
        <end position="648"/>
    </location>
</feature>
<feature type="compositionally biased region" description="Polar residues" evidence="3">
    <location>
        <begin position="457"/>
        <end position="472"/>
    </location>
</feature>
<reference evidence="5 6" key="1">
    <citation type="submission" date="2016-07" db="EMBL/GenBank/DDBJ databases">
        <title>Pervasive Adenine N6-methylation of Active Genes in Fungi.</title>
        <authorList>
            <consortium name="DOE Joint Genome Institute"/>
            <person name="Mondo S.J."/>
            <person name="Dannebaum R.O."/>
            <person name="Kuo R.C."/>
            <person name="Labutti K."/>
            <person name="Haridas S."/>
            <person name="Kuo A."/>
            <person name="Salamov A."/>
            <person name="Ahrendt S.R."/>
            <person name="Lipzen A."/>
            <person name="Sullivan W."/>
            <person name="Andreopoulos W.B."/>
            <person name="Clum A."/>
            <person name="Lindquist E."/>
            <person name="Daum C."/>
            <person name="Ramamoorthy G.K."/>
            <person name="Gryganskyi A."/>
            <person name="Culley D."/>
            <person name="Magnuson J.K."/>
            <person name="James T.Y."/>
            <person name="O'Malley M.A."/>
            <person name="Stajich J.E."/>
            <person name="Spatafora J.W."/>
            <person name="Visel A."/>
            <person name="Grigoriev I.V."/>
        </authorList>
    </citation>
    <scope>NUCLEOTIDE SEQUENCE [LARGE SCALE GENOMIC DNA]</scope>
    <source>
        <strain evidence="5 6">NRRL 2496</strain>
    </source>
</reference>